<feature type="transmembrane region" description="Helical" evidence="1">
    <location>
        <begin position="189"/>
        <end position="209"/>
    </location>
</feature>
<feature type="transmembrane region" description="Helical" evidence="1">
    <location>
        <begin position="47"/>
        <end position="70"/>
    </location>
</feature>
<keyword evidence="1" id="KW-1133">Transmembrane helix</keyword>
<evidence type="ECO:0000313" key="4">
    <source>
        <dbReference type="Proteomes" id="UP000309668"/>
    </source>
</evidence>
<proteinExistence type="predicted"/>
<dbReference type="RefSeq" id="WP_138617496.1">
    <property type="nucleotide sequence ID" value="NZ_VCAO01000003.1"/>
</dbReference>
<protein>
    <recommendedName>
        <fullName evidence="2">YdbS-like PH domain-containing protein</fullName>
    </recommendedName>
</protein>
<dbReference type="PANTHER" id="PTHR34473:SF2">
    <property type="entry name" value="UPF0699 TRANSMEMBRANE PROTEIN YDBT"/>
    <property type="match status" value="1"/>
</dbReference>
<feature type="transmembrane region" description="Helical" evidence="1">
    <location>
        <begin position="377"/>
        <end position="394"/>
    </location>
</feature>
<feature type="transmembrane region" description="Helical" evidence="1">
    <location>
        <begin position="242"/>
        <end position="266"/>
    </location>
</feature>
<evidence type="ECO:0000259" key="2">
    <source>
        <dbReference type="Pfam" id="PF03703"/>
    </source>
</evidence>
<keyword evidence="1" id="KW-0812">Transmembrane</keyword>
<dbReference type="InterPro" id="IPR005182">
    <property type="entry name" value="YdbS-like_PH"/>
</dbReference>
<feature type="domain" description="YdbS-like PH" evidence="2">
    <location>
        <begin position="426"/>
        <end position="492"/>
    </location>
</feature>
<dbReference type="Pfam" id="PF03703">
    <property type="entry name" value="bPH_2"/>
    <property type="match status" value="3"/>
</dbReference>
<name>A0A5S3P5D2_9SPHN</name>
<dbReference type="AlphaFoldDB" id="A0A5S3P5D2"/>
<organism evidence="3 4">
    <name type="scientific">Qipengyuania marisflavi</name>
    <dbReference type="NCBI Taxonomy" id="2486356"/>
    <lineage>
        <taxon>Bacteria</taxon>
        <taxon>Pseudomonadati</taxon>
        <taxon>Pseudomonadota</taxon>
        <taxon>Alphaproteobacteria</taxon>
        <taxon>Sphingomonadales</taxon>
        <taxon>Erythrobacteraceae</taxon>
        <taxon>Qipengyuania</taxon>
    </lineage>
</organism>
<feature type="domain" description="YdbS-like PH" evidence="2">
    <location>
        <begin position="70"/>
        <end position="149"/>
    </location>
</feature>
<comment type="caution">
    <text evidence="3">The sequence shown here is derived from an EMBL/GenBank/DDBJ whole genome shotgun (WGS) entry which is preliminary data.</text>
</comment>
<evidence type="ECO:0000313" key="3">
    <source>
        <dbReference type="EMBL" id="TMM48126.1"/>
    </source>
</evidence>
<dbReference type="InterPro" id="IPR014529">
    <property type="entry name" value="UCP026631"/>
</dbReference>
<keyword evidence="4" id="KW-1185">Reference proteome</keyword>
<accession>A0A5S3P5D2</accession>
<dbReference type="PANTHER" id="PTHR34473">
    <property type="entry name" value="UPF0699 TRANSMEMBRANE PROTEIN YDBS"/>
    <property type="match status" value="1"/>
</dbReference>
<dbReference type="PIRSF" id="PIRSF026631">
    <property type="entry name" value="UCP026631"/>
    <property type="match status" value="1"/>
</dbReference>
<feature type="domain" description="YdbS-like PH" evidence="2">
    <location>
        <begin position="275"/>
        <end position="328"/>
    </location>
</feature>
<dbReference type="EMBL" id="VCAO01000003">
    <property type="protein sequence ID" value="TMM48126.1"/>
    <property type="molecule type" value="Genomic_DNA"/>
</dbReference>
<reference evidence="3 4" key="1">
    <citation type="submission" date="2019-05" db="EMBL/GenBank/DDBJ databases">
        <title>Erythrobacter marisflavi sp. nov., isolated from isolated from water of an estuary environment.</title>
        <authorList>
            <person name="Yoon J.-H."/>
        </authorList>
    </citation>
    <scope>NUCLEOTIDE SEQUENCE [LARGE SCALE GENOMIC DNA]</scope>
    <source>
        <strain evidence="3 4">KEM-5</strain>
    </source>
</reference>
<keyword evidence="1" id="KW-0472">Membrane</keyword>
<gene>
    <name evidence="3" type="ORF">FEV51_07430</name>
</gene>
<evidence type="ECO:0000256" key="1">
    <source>
        <dbReference type="SAM" id="Phobius"/>
    </source>
</evidence>
<dbReference type="Proteomes" id="UP000309668">
    <property type="component" value="Unassembled WGS sequence"/>
</dbReference>
<dbReference type="OrthoDB" id="8481729at2"/>
<sequence>MTDEVLEGTPQRTALKGLLARGIEGVRKGILGIAAIGFAMRDEGSGFILAAGGFAVAIFVVTLVFSYLAWTRLTYTIGDSDIRVESGILARAARAVPFERIQDVSLEQGFIPRLFGLVEVKFETGAGGKDDLKLAYLTEDDGEALRDLLRARRESAPVAANANANAETGEPEAAAEEAALLFTMGPRRVLTFGLFEFSLAAVAALAGAVQQFDFLLAFDFWDLDAWQKTLAGPGDWLAGLGFAARIIGIGLVVGTLLLVGLATGFVRTALREWGFRLERTARGLRRRRGLLTRTDVVMPVHRVQALRLGTGFLRRLFGWHSLKIVSLASDSGAANHEAAPFATMAEIAPIVATTGFALPDDDLEWHGVSRKYRIDRVLLSAAALVPVAIALPFVGEARLIPLPLAGLALIALHEYLRLRWDRHALGSQQLFTRHGWLAPSLAIGSRVKLQSVEIAQGPIALRRGYASLLLGLAGGRLRVRGMALAEARNWREAILTTIASQDFSQLSEPAKANTITPAAHSSPDYA</sequence>